<keyword evidence="4" id="KW-0418">Kinase</keyword>
<proteinExistence type="predicted"/>
<feature type="transmembrane region" description="Helical" evidence="2">
    <location>
        <begin position="108"/>
        <end position="126"/>
    </location>
</feature>
<feature type="transmembrane region" description="Helical" evidence="2">
    <location>
        <begin position="165"/>
        <end position="189"/>
    </location>
</feature>
<keyword evidence="2" id="KW-1133">Transmembrane helix</keyword>
<evidence type="ECO:0000256" key="2">
    <source>
        <dbReference type="SAM" id="Phobius"/>
    </source>
</evidence>
<evidence type="ECO:0000313" key="5">
    <source>
        <dbReference type="Proteomes" id="UP000004095"/>
    </source>
</evidence>
<organism evidence="4 5">
    <name type="scientific">Microscilla marina ATCC 23134</name>
    <dbReference type="NCBI Taxonomy" id="313606"/>
    <lineage>
        <taxon>Bacteria</taxon>
        <taxon>Pseudomonadati</taxon>
        <taxon>Bacteroidota</taxon>
        <taxon>Cytophagia</taxon>
        <taxon>Cytophagales</taxon>
        <taxon>Microscillaceae</taxon>
        <taxon>Microscilla</taxon>
    </lineage>
</organism>
<dbReference type="AlphaFoldDB" id="A1ZU16"/>
<dbReference type="Proteomes" id="UP000004095">
    <property type="component" value="Unassembled WGS sequence"/>
</dbReference>
<dbReference type="OrthoDB" id="1119265at2"/>
<keyword evidence="4" id="KW-0808">Transferase</keyword>
<dbReference type="PANTHER" id="PTHR43156:SF9">
    <property type="entry name" value="HAMP DOMAIN-CONTAINING PROTEIN"/>
    <property type="match status" value="1"/>
</dbReference>
<feature type="transmembrane region" description="Helical" evidence="2">
    <location>
        <begin position="53"/>
        <end position="74"/>
    </location>
</feature>
<name>A1ZU16_MICM2</name>
<keyword evidence="5" id="KW-1185">Reference proteome</keyword>
<dbReference type="eggNOG" id="COG2208">
    <property type="taxonomic scope" value="Bacteria"/>
</dbReference>
<evidence type="ECO:0000256" key="1">
    <source>
        <dbReference type="ARBA" id="ARBA00022801"/>
    </source>
</evidence>
<keyword evidence="2" id="KW-0472">Membrane</keyword>
<sequence length="513" mass="58262">MPLLSIQFIRQQINNASFLTQYPADFKKAYFFFLLMMNTGGLMWGILCLLFGFYLISIIPFGYIALSLVNLQYLLQRENFVRCRSIQVLFSLLLPFLFQWLLGGFNATGVVMLWSVLTLIALLTFSKAKEGNGWLVLFIVLLVGSTIADGYLVEFTPAPLKAAQVQLILLTVNIGMIASITFFLFKFFIKSDRHTKSMNQQLAQQKHGLSERHFEIEQQNEEILSINDELQRQTIEIEQKRVAMMGGITYAKNIQKALHASSKGLRQVLPESFVLNQPKDIVSGDFFWFTQTEAKPIYQEISTFDGIQRVFQGFENEKILIAAIDCTGHGVPGAFMTVMGKVFIDEIVLLHHLTDPAKILTALDKKIVHALTSNTSLNDGMDMSLMMLDQDDHTLVFSGAKNPLWYVRNGLMHQVSGSKFPIGSGQYKYGKSFENTYIATQPGDVFYIFSDGFQDQFGGGNDKKYMKRRFRELLLSISSLPLTEQKQLLKQELRAWQKDNYQTDDVLVVGVKV</sequence>
<dbReference type="InterPro" id="IPR036457">
    <property type="entry name" value="PPM-type-like_dom_sf"/>
</dbReference>
<dbReference type="GO" id="GO:0016791">
    <property type="term" value="F:phosphatase activity"/>
    <property type="evidence" value="ECO:0007669"/>
    <property type="project" value="TreeGrafter"/>
</dbReference>
<keyword evidence="2" id="KW-0812">Transmembrane</keyword>
<feature type="transmembrane region" description="Helical" evidence="2">
    <location>
        <begin position="86"/>
        <end position="102"/>
    </location>
</feature>
<evidence type="ECO:0000313" key="4">
    <source>
        <dbReference type="EMBL" id="EAY26129.1"/>
    </source>
</evidence>
<reference evidence="4 5" key="1">
    <citation type="submission" date="2007-01" db="EMBL/GenBank/DDBJ databases">
        <authorList>
            <person name="Haygood M."/>
            <person name="Podell S."/>
            <person name="Anderson C."/>
            <person name="Hopkinson B."/>
            <person name="Roe K."/>
            <person name="Barbeau K."/>
            <person name="Gaasterland T."/>
            <person name="Ferriera S."/>
            <person name="Johnson J."/>
            <person name="Kravitz S."/>
            <person name="Beeson K."/>
            <person name="Sutton G."/>
            <person name="Rogers Y.-H."/>
            <person name="Friedman R."/>
            <person name="Frazier M."/>
            <person name="Venter J.C."/>
        </authorList>
    </citation>
    <scope>NUCLEOTIDE SEQUENCE [LARGE SCALE GENOMIC DNA]</scope>
    <source>
        <strain evidence="4 5">ATCC 23134</strain>
    </source>
</reference>
<keyword evidence="1" id="KW-0378">Hydrolase</keyword>
<accession>A1ZU16</accession>
<dbReference type="PANTHER" id="PTHR43156">
    <property type="entry name" value="STAGE II SPORULATION PROTEIN E-RELATED"/>
    <property type="match status" value="1"/>
</dbReference>
<comment type="caution">
    <text evidence="4">The sequence shown here is derived from an EMBL/GenBank/DDBJ whole genome shotgun (WGS) entry which is preliminary data.</text>
</comment>
<dbReference type="InterPro" id="IPR052016">
    <property type="entry name" value="Bact_Sigma-Reg"/>
</dbReference>
<evidence type="ECO:0000259" key="3">
    <source>
        <dbReference type="Pfam" id="PF07228"/>
    </source>
</evidence>
<dbReference type="RefSeq" id="WP_002701540.1">
    <property type="nucleotide sequence ID" value="NZ_AAWS01000038.1"/>
</dbReference>
<gene>
    <name evidence="4" type="ORF">M23134_06002</name>
</gene>
<keyword evidence="4" id="KW-0723">Serine/threonine-protein kinase</keyword>
<protein>
    <submittedName>
        <fullName evidence="4">Serine/threonine protein kinases</fullName>
    </submittedName>
</protein>
<dbReference type="EMBL" id="AAWS01000038">
    <property type="protein sequence ID" value="EAY26129.1"/>
    <property type="molecule type" value="Genomic_DNA"/>
</dbReference>
<dbReference type="Pfam" id="PF07228">
    <property type="entry name" value="SpoIIE"/>
    <property type="match status" value="1"/>
</dbReference>
<feature type="transmembrane region" description="Helical" evidence="2">
    <location>
        <begin position="133"/>
        <end position="153"/>
    </location>
</feature>
<feature type="domain" description="PPM-type phosphatase" evidence="3">
    <location>
        <begin position="317"/>
        <end position="512"/>
    </location>
</feature>
<dbReference type="GO" id="GO:0004674">
    <property type="term" value="F:protein serine/threonine kinase activity"/>
    <property type="evidence" value="ECO:0007669"/>
    <property type="project" value="UniProtKB-KW"/>
</dbReference>
<dbReference type="Gene3D" id="3.60.40.10">
    <property type="entry name" value="PPM-type phosphatase domain"/>
    <property type="match status" value="1"/>
</dbReference>
<dbReference type="InterPro" id="IPR001932">
    <property type="entry name" value="PPM-type_phosphatase-like_dom"/>
</dbReference>